<feature type="compositionally biased region" description="Polar residues" evidence="3">
    <location>
        <begin position="290"/>
        <end position="303"/>
    </location>
</feature>
<accession>A0A1Y1VDW8</accession>
<feature type="compositionally biased region" description="Basic and acidic residues" evidence="3">
    <location>
        <begin position="874"/>
        <end position="897"/>
    </location>
</feature>
<proteinExistence type="predicted"/>
<dbReference type="STRING" id="1754191.A0A1Y1VDW8"/>
<feature type="region of interest" description="Disordered" evidence="3">
    <location>
        <begin position="756"/>
        <end position="1115"/>
    </location>
</feature>
<evidence type="ECO:0000256" key="3">
    <source>
        <dbReference type="SAM" id="MobiDB-lite"/>
    </source>
</evidence>
<feature type="region of interest" description="Disordered" evidence="3">
    <location>
        <begin position="22"/>
        <end position="134"/>
    </location>
</feature>
<evidence type="ECO:0000313" key="6">
    <source>
        <dbReference type="Proteomes" id="UP000193719"/>
    </source>
</evidence>
<evidence type="ECO:0000256" key="1">
    <source>
        <dbReference type="ARBA" id="ARBA00022443"/>
    </source>
</evidence>
<feature type="region of interest" description="Disordered" evidence="3">
    <location>
        <begin position="146"/>
        <end position="182"/>
    </location>
</feature>
<organism evidence="5 6">
    <name type="scientific">Piromyces finnis</name>
    <dbReference type="NCBI Taxonomy" id="1754191"/>
    <lineage>
        <taxon>Eukaryota</taxon>
        <taxon>Fungi</taxon>
        <taxon>Fungi incertae sedis</taxon>
        <taxon>Chytridiomycota</taxon>
        <taxon>Chytridiomycota incertae sedis</taxon>
        <taxon>Neocallimastigomycetes</taxon>
        <taxon>Neocallimastigales</taxon>
        <taxon>Neocallimastigaceae</taxon>
        <taxon>Piromyces</taxon>
    </lineage>
</organism>
<dbReference type="SUPFAM" id="SSF50044">
    <property type="entry name" value="SH3-domain"/>
    <property type="match status" value="1"/>
</dbReference>
<evidence type="ECO:0000256" key="2">
    <source>
        <dbReference type="PROSITE-ProRule" id="PRU00192"/>
    </source>
</evidence>
<feature type="compositionally biased region" description="Basic and acidic residues" evidence="3">
    <location>
        <begin position="1072"/>
        <end position="1114"/>
    </location>
</feature>
<feature type="compositionally biased region" description="Polar residues" evidence="3">
    <location>
        <begin position="1055"/>
        <end position="1071"/>
    </location>
</feature>
<name>A0A1Y1VDW8_9FUNG</name>
<feature type="domain" description="SH3" evidence="4">
    <location>
        <begin position="1287"/>
        <end position="1345"/>
    </location>
</feature>
<feature type="compositionally biased region" description="Basic and acidic residues" evidence="3">
    <location>
        <begin position="250"/>
        <end position="268"/>
    </location>
</feature>
<feature type="compositionally biased region" description="Low complexity" evidence="3">
    <location>
        <begin position="102"/>
        <end position="127"/>
    </location>
</feature>
<dbReference type="SMART" id="SM00326">
    <property type="entry name" value="SH3"/>
    <property type="match status" value="1"/>
</dbReference>
<dbReference type="OrthoDB" id="2163247at2759"/>
<dbReference type="EMBL" id="MCFH01000012">
    <property type="protein sequence ID" value="ORX53814.1"/>
    <property type="molecule type" value="Genomic_DNA"/>
</dbReference>
<feature type="compositionally biased region" description="Low complexity" evidence="3">
    <location>
        <begin position="78"/>
        <end position="95"/>
    </location>
</feature>
<feature type="compositionally biased region" description="Basic residues" evidence="3">
    <location>
        <begin position="61"/>
        <end position="77"/>
    </location>
</feature>
<feature type="compositionally biased region" description="Low complexity" evidence="3">
    <location>
        <begin position="1037"/>
        <end position="1053"/>
    </location>
</feature>
<feature type="compositionally biased region" description="Low complexity" evidence="3">
    <location>
        <begin position="269"/>
        <end position="289"/>
    </location>
</feature>
<keyword evidence="1 2" id="KW-0728">SH3 domain</keyword>
<feature type="region of interest" description="Disordered" evidence="3">
    <location>
        <begin position="329"/>
        <end position="355"/>
    </location>
</feature>
<feature type="region of interest" description="Disordered" evidence="3">
    <location>
        <begin position="1346"/>
        <end position="1376"/>
    </location>
</feature>
<reference evidence="5 6" key="2">
    <citation type="submission" date="2016-08" db="EMBL/GenBank/DDBJ databases">
        <title>Pervasive Adenine N6-methylation of Active Genes in Fungi.</title>
        <authorList>
            <consortium name="DOE Joint Genome Institute"/>
            <person name="Mondo S.J."/>
            <person name="Dannebaum R.O."/>
            <person name="Kuo R.C."/>
            <person name="Labutti K."/>
            <person name="Haridas S."/>
            <person name="Kuo A."/>
            <person name="Salamov A."/>
            <person name="Ahrendt S.R."/>
            <person name="Lipzen A."/>
            <person name="Sullivan W."/>
            <person name="Andreopoulos W.B."/>
            <person name="Clum A."/>
            <person name="Lindquist E."/>
            <person name="Daum C."/>
            <person name="Ramamoorthy G.K."/>
            <person name="Gryganskyi A."/>
            <person name="Culley D."/>
            <person name="Magnuson J.K."/>
            <person name="James T.Y."/>
            <person name="O'Malley M.A."/>
            <person name="Stajich J.E."/>
            <person name="Spatafora J.W."/>
            <person name="Visel A."/>
            <person name="Grigoriev I.V."/>
        </authorList>
    </citation>
    <scope>NUCLEOTIDE SEQUENCE [LARGE SCALE GENOMIC DNA]</scope>
    <source>
        <strain evidence="6">finn</strain>
    </source>
</reference>
<feature type="compositionally biased region" description="Low complexity" evidence="3">
    <location>
        <begin position="333"/>
        <end position="354"/>
    </location>
</feature>
<dbReference type="PROSITE" id="PS50002">
    <property type="entry name" value="SH3"/>
    <property type="match status" value="1"/>
</dbReference>
<feature type="compositionally biased region" description="Low complexity" evidence="3">
    <location>
        <begin position="993"/>
        <end position="1007"/>
    </location>
</feature>
<feature type="compositionally biased region" description="Basic and acidic residues" evidence="3">
    <location>
        <begin position="756"/>
        <end position="769"/>
    </location>
</feature>
<keyword evidence="6" id="KW-1185">Reference proteome</keyword>
<dbReference type="Pfam" id="PF07653">
    <property type="entry name" value="SH3_2"/>
    <property type="match status" value="1"/>
</dbReference>
<feature type="compositionally biased region" description="Polar residues" evidence="3">
    <location>
        <begin position="173"/>
        <end position="182"/>
    </location>
</feature>
<dbReference type="InterPro" id="IPR001452">
    <property type="entry name" value="SH3_domain"/>
</dbReference>
<comment type="caution">
    <text evidence="5">The sequence shown here is derived from an EMBL/GenBank/DDBJ whole genome shotgun (WGS) entry which is preliminary data.</text>
</comment>
<feature type="compositionally biased region" description="Basic and acidic residues" evidence="3">
    <location>
        <begin position="938"/>
        <end position="970"/>
    </location>
</feature>
<dbReference type="Gene3D" id="2.30.30.40">
    <property type="entry name" value="SH3 Domains"/>
    <property type="match status" value="1"/>
</dbReference>
<feature type="region of interest" description="Disordered" evidence="3">
    <location>
        <begin position="214"/>
        <end position="303"/>
    </location>
</feature>
<dbReference type="Proteomes" id="UP000193719">
    <property type="component" value="Unassembled WGS sequence"/>
</dbReference>
<gene>
    <name evidence="5" type="ORF">BCR36DRAFT_410969</name>
</gene>
<dbReference type="InterPro" id="IPR036028">
    <property type="entry name" value="SH3-like_dom_sf"/>
</dbReference>
<feature type="compositionally biased region" description="Low complexity" evidence="3">
    <location>
        <begin position="146"/>
        <end position="172"/>
    </location>
</feature>
<feature type="compositionally biased region" description="Basic and acidic residues" evidence="3">
    <location>
        <begin position="980"/>
        <end position="992"/>
    </location>
</feature>
<sequence>MSNPSYQSIRNMENDFVQNNKHLNGVSSFNSNVQKSNNSLSSLNDSNGGSINNSRTSSPSSKKKKCNHNSYHKHSHSKSPSISSSKDSLHNSNSSIKFNHQNDSLSSLKLYNSYSNSPNSQISNNLSTSTPNYDKKNTLHSMIWKNNTKNISPNNNDNKNSSTTSLSNYTKSYHNNTNTNNDSIVSKAKFQYESLSKNSKLSQSYYQASKMSPTKYSSFTMPKKLNSSSSSSASRKLPDDFFKPPPTINKKSEVDKKSNDDNLYKDKNLFSSSNSYTKSSDLSSSKLNLQPNSSSSPTNENQFNTLHINTSRGLLKNKTDLYEKEYLTSPCTSSNRSSLINDNNNSDSSPISANEFPLHRNASELLNTSKKEDSYWNGYNTIDRKTIFKLKTEWEFRFNNDQNNSKTKDDSNKKNLNNKIFSEINYTNTQNTRNEWIRKVSQCNSSIPPPHPKNSTTTTTTSILSLKSKINSGSFENLYDGKNINSDTDKEKDNFGIHKLGSSKLSMMSNSDMCIDIKSKSNGNASNENYNNIVTDAGFKPSMIKKLKNNTDLKETFLDFQNRHNNSSVSSICSNTNNGSSSNNNFLKSHMNGSTFSINRSNYETYNATFFQKNNNAIKHSNSFVFNENPNRTSVSMAKRRSLNFTDFSTNSNLYYTTNFSNKKSYRIAQLLQFFENNKSSNDKPPSALKDLYDHKKYMINDMGMSNLKKLDTIESTVEIDTINSTEPLTHEMSTFEIELEKMDIMVDKMVNITKEKNNEEESKIKDDNHEQEETEEEEMKHLEEDKQEETEEEEMKHLEEDKQEETEEEEMKHLEEDNQEETKEEEMKYLEEDKQEETKEEEMKHLEEDKQEETKEEEMKHLEEDKQEETKEEEMKHLEENKQEETKKEEMKYLEEDKQEETKEEEMKHLEEDKQEETKEEEMKHLEEDKQEETKEEEMKSLEKNQDKEKEGEEIKSIENDQKEEKEEAVVEEVNNLEVDEKGGEENKGHDTNQNNNDNSSDVLNESKGENNPSEDNIKQENEVSMNDSDVKQCHSNSNLNESNNDVSNEDNTIIENENQDINETNSTSDKTNDKEEWINNANKEEKNTLEEYNDTKTMNEDRSDIIEPKEQNQNKISSIQDLLLEEGRPNYDFSIKSHSCTKLNELNNRDEIDSSKNQERKLKSTSSLPDINKKLINDIFVSLIMSEHKSSNYDKYMDDKDRHRKYLSGCSTVKSSGYMSYNVNKSTVDIDQSYSQADIMSNSNNNIHTLKGFLTSKNKKNKIYSSIEKLFDNGEQSIEDVNLGPVKFSVIAIHSNNQKSKHYLKFKENDVIDVYTEKNDKYYGKCNKHKGWFPKNYVTILTNNTTNNNDDNNDNDNTSNNNKDINSSSNSEEN</sequence>
<protein>
    <recommendedName>
        <fullName evidence="4">SH3 domain-containing protein</fullName>
    </recommendedName>
</protein>
<evidence type="ECO:0000259" key="4">
    <source>
        <dbReference type="PROSITE" id="PS50002"/>
    </source>
</evidence>
<evidence type="ECO:0000313" key="5">
    <source>
        <dbReference type="EMBL" id="ORX53814.1"/>
    </source>
</evidence>
<reference evidence="5 6" key="1">
    <citation type="submission" date="2016-08" db="EMBL/GenBank/DDBJ databases">
        <title>Genomes of anaerobic fungi encode conserved fungal cellulosomes for biomass hydrolysis.</title>
        <authorList>
            <consortium name="DOE Joint Genome Institute"/>
            <person name="Haitjema C.H."/>
            <person name="Gilmore S.P."/>
            <person name="Henske J.K."/>
            <person name="Solomon K.V."/>
            <person name="De Groot R."/>
            <person name="Kuo A."/>
            <person name="Mondo S.J."/>
            <person name="Salamov A.A."/>
            <person name="Labutti K."/>
            <person name="Zhao Z."/>
            <person name="Chiniquy J."/>
            <person name="Barry K."/>
            <person name="Brewer H.M."/>
            <person name="Purvine S.O."/>
            <person name="Wright A.T."/>
            <person name="Boxma B."/>
            <person name="Van Alen T."/>
            <person name="Hackstein J.H."/>
            <person name="Baker S.E."/>
            <person name="Grigoriev I.V."/>
            <person name="O'Malley M.A."/>
        </authorList>
    </citation>
    <scope>NUCLEOTIDE SEQUENCE [LARGE SCALE GENOMIC DNA]</scope>
    <source>
        <strain evidence="6">finn</strain>
    </source>
</reference>
<feature type="compositionally biased region" description="Low complexity" evidence="3">
    <location>
        <begin position="30"/>
        <end position="60"/>
    </location>
</feature>